<feature type="compositionally biased region" description="Basic and acidic residues" evidence="12">
    <location>
        <begin position="1346"/>
        <end position="1358"/>
    </location>
</feature>
<dbReference type="GO" id="GO:0005524">
    <property type="term" value="F:ATP binding"/>
    <property type="evidence" value="ECO:0007669"/>
    <property type="project" value="UniProtKB-UniRule"/>
</dbReference>
<comment type="similarity">
    <text evidence="1">Belongs to the protein kinase superfamily. CMGC Ser/Thr protein kinase family. MNB/DYRK subfamily.</text>
</comment>
<dbReference type="FunFam" id="1.10.510.10:FF:000112">
    <property type="entry name" value="Putative dual specificity tyrosine-phosphorylation-regulated kinase 2"/>
    <property type="match status" value="1"/>
</dbReference>
<evidence type="ECO:0000256" key="2">
    <source>
        <dbReference type="ARBA" id="ARBA00013203"/>
    </source>
</evidence>
<evidence type="ECO:0000256" key="12">
    <source>
        <dbReference type="SAM" id="MobiDB-lite"/>
    </source>
</evidence>
<evidence type="ECO:0000256" key="10">
    <source>
        <dbReference type="ARBA" id="ARBA00051680"/>
    </source>
</evidence>
<feature type="compositionally biased region" description="Basic residues" evidence="12">
    <location>
        <begin position="519"/>
        <end position="531"/>
    </location>
</feature>
<feature type="region of interest" description="Disordered" evidence="12">
    <location>
        <begin position="1"/>
        <end position="58"/>
    </location>
</feature>
<organism evidence="15">
    <name type="scientific">Chaetomium thermophilum (strain DSM 1495 / CBS 144.50 / IMI 039719)</name>
    <name type="common">Thermochaetoides thermophila</name>
    <dbReference type="NCBI Taxonomy" id="759272"/>
    <lineage>
        <taxon>Eukaryota</taxon>
        <taxon>Fungi</taxon>
        <taxon>Dikarya</taxon>
        <taxon>Ascomycota</taxon>
        <taxon>Pezizomycotina</taxon>
        <taxon>Sordariomycetes</taxon>
        <taxon>Sordariomycetidae</taxon>
        <taxon>Sordariales</taxon>
        <taxon>Chaetomiaceae</taxon>
        <taxon>Thermochaetoides</taxon>
    </lineage>
</organism>
<proteinExistence type="inferred from homology"/>
<evidence type="ECO:0000256" key="11">
    <source>
        <dbReference type="PROSITE-ProRule" id="PRU10141"/>
    </source>
</evidence>
<dbReference type="SMART" id="SM00220">
    <property type="entry name" value="S_TKc"/>
    <property type="match status" value="1"/>
</dbReference>
<evidence type="ECO:0000256" key="4">
    <source>
        <dbReference type="ARBA" id="ARBA00022679"/>
    </source>
</evidence>
<feature type="binding site" evidence="11">
    <location>
        <position position="1035"/>
    </location>
    <ligand>
        <name>ATP</name>
        <dbReference type="ChEBI" id="CHEBI:30616"/>
    </ligand>
</feature>
<dbReference type="PROSITE" id="PS50011">
    <property type="entry name" value="PROTEIN_KINASE_DOM"/>
    <property type="match status" value="1"/>
</dbReference>
<gene>
    <name evidence="14" type="ORF">CTHT_0051340</name>
</gene>
<dbReference type="EMBL" id="GL988045">
    <property type="protein sequence ID" value="EGS18531.1"/>
    <property type="molecule type" value="Genomic_DNA"/>
</dbReference>
<keyword evidence="5 11" id="KW-0547">Nucleotide-binding</keyword>
<dbReference type="GeneID" id="18259172"/>
<dbReference type="Proteomes" id="UP000008066">
    <property type="component" value="Unassembled WGS sequence"/>
</dbReference>
<reference evidence="14 15" key="1">
    <citation type="journal article" date="2011" name="Cell">
        <title>Insight into structure and assembly of the nuclear pore complex by utilizing the genome of a eukaryotic thermophile.</title>
        <authorList>
            <person name="Amlacher S."/>
            <person name="Sarges P."/>
            <person name="Flemming D."/>
            <person name="van Noort V."/>
            <person name="Kunze R."/>
            <person name="Devos D.P."/>
            <person name="Arumugam M."/>
            <person name="Bork P."/>
            <person name="Hurt E."/>
        </authorList>
    </citation>
    <scope>NUCLEOTIDE SEQUENCE [LARGE SCALE GENOMIC DNA]</scope>
    <source>
        <strain evidence="15">DSM 1495 / CBS 144.50 / IMI 039719</strain>
    </source>
</reference>
<dbReference type="Pfam" id="PF00069">
    <property type="entry name" value="Pkinase"/>
    <property type="match status" value="1"/>
</dbReference>
<keyword evidence="6 14" id="KW-0418">Kinase</keyword>
<evidence type="ECO:0000256" key="9">
    <source>
        <dbReference type="ARBA" id="ARBA00049308"/>
    </source>
</evidence>
<dbReference type="Gene3D" id="3.30.200.20">
    <property type="entry name" value="Phosphorylase Kinase, domain 1"/>
    <property type="match status" value="1"/>
</dbReference>
<dbReference type="Gene3D" id="3.30.10.30">
    <property type="entry name" value="DYRK"/>
    <property type="match status" value="1"/>
</dbReference>
<feature type="compositionally biased region" description="Pro residues" evidence="12">
    <location>
        <begin position="730"/>
        <end position="742"/>
    </location>
</feature>
<dbReference type="InterPro" id="IPR011009">
    <property type="entry name" value="Kinase-like_dom_sf"/>
</dbReference>
<feature type="compositionally biased region" description="Pro residues" evidence="12">
    <location>
        <begin position="1329"/>
        <end position="1338"/>
    </location>
</feature>
<evidence type="ECO:0000256" key="3">
    <source>
        <dbReference type="ARBA" id="ARBA00022527"/>
    </source>
</evidence>
<accession>G0SDD0</accession>
<feature type="region of interest" description="Disordered" evidence="12">
    <location>
        <begin position="129"/>
        <end position="340"/>
    </location>
</feature>
<dbReference type="GO" id="GO:0004712">
    <property type="term" value="F:protein serine/threonine/tyrosine kinase activity"/>
    <property type="evidence" value="ECO:0007669"/>
    <property type="project" value="UniProtKB-EC"/>
</dbReference>
<dbReference type="OMA" id="RYIDQWR"/>
<keyword evidence="15" id="KW-1185">Reference proteome</keyword>
<dbReference type="STRING" id="759272.G0SDD0"/>
<evidence type="ECO:0000313" key="14">
    <source>
        <dbReference type="EMBL" id="EGS18531.1"/>
    </source>
</evidence>
<feature type="compositionally biased region" description="Basic and acidic residues" evidence="12">
    <location>
        <begin position="775"/>
        <end position="786"/>
    </location>
</feature>
<evidence type="ECO:0000256" key="7">
    <source>
        <dbReference type="ARBA" id="ARBA00022840"/>
    </source>
</evidence>
<feature type="compositionally biased region" description="Low complexity" evidence="12">
    <location>
        <begin position="44"/>
        <end position="58"/>
    </location>
</feature>
<dbReference type="InterPro" id="IPR008271">
    <property type="entry name" value="Ser/Thr_kinase_AS"/>
</dbReference>
<dbReference type="KEGG" id="cthr:CTHT_0051340"/>
<feature type="compositionally biased region" description="Low complexity" evidence="12">
    <location>
        <begin position="159"/>
        <end position="177"/>
    </location>
</feature>
<evidence type="ECO:0000256" key="1">
    <source>
        <dbReference type="ARBA" id="ARBA00008867"/>
    </source>
</evidence>
<dbReference type="eggNOG" id="KOG0667">
    <property type="taxonomic scope" value="Eukaryota"/>
</dbReference>
<feature type="compositionally biased region" description="Low complexity" evidence="12">
    <location>
        <begin position="549"/>
        <end position="579"/>
    </location>
</feature>
<feature type="compositionally biased region" description="Low complexity" evidence="12">
    <location>
        <begin position="743"/>
        <end position="761"/>
    </location>
</feature>
<feature type="compositionally biased region" description="Low complexity" evidence="12">
    <location>
        <begin position="1430"/>
        <end position="1446"/>
    </location>
</feature>
<keyword evidence="3 14" id="KW-0723">Serine/threonine-protein kinase</keyword>
<dbReference type="OrthoDB" id="9332038at2759"/>
<feature type="compositionally biased region" description="Low complexity" evidence="12">
    <location>
        <begin position="279"/>
        <end position="294"/>
    </location>
</feature>
<evidence type="ECO:0000313" key="15">
    <source>
        <dbReference type="Proteomes" id="UP000008066"/>
    </source>
</evidence>
<dbReference type="PROSITE" id="PS00108">
    <property type="entry name" value="PROTEIN_KINASE_ST"/>
    <property type="match status" value="1"/>
</dbReference>
<comment type="catalytic activity">
    <reaction evidence="9">
        <text>L-threonyl-[protein] + ATP = O-phospho-L-threonyl-[protein] + ADP + H(+)</text>
        <dbReference type="Rhea" id="RHEA:46608"/>
        <dbReference type="Rhea" id="RHEA-COMP:11060"/>
        <dbReference type="Rhea" id="RHEA-COMP:11605"/>
        <dbReference type="ChEBI" id="CHEBI:15378"/>
        <dbReference type="ChEBI" id="CHEBI:30013"/>
        <dbReference type="ChEBI" id="CHEBI:30616"/>
        <dbReference type="ChEBI" id="CHEBI:61977"/>
        <dbReference type="ChEBI" id="CHEBI:456216"/>
        <dbReference type="EC" id="2.7.12.1"/>
    </reaction>
</comment>
<dbReference type="PANTHER" id="PTHR24058:SF22">
    <property type="entry name" value="DUAL SPECIFICITY TYROSINE-PHOSPHORYLATION-REGULATED KINASE 4"/>
    <property type="match status" value="1"/>
</dbReference>
<feature type="compositionally biased region" description="Polar residues" evidence="12">
    <location>
        <begin position="1466"/>
        <end position="1475"/>
    </location>
</feature>
<name>G0SDD0_CHATD</name>
<keyword evidence="7 11" id="KW-0067">ATP-binding</keyword>
<dbReference type="GO" id="GO:0004674">
    <property type="term" value="F:protein serine/threonine kinase activity"/>
    <property type="evidence" value="ECO:0007669"/>
    <property type="project" value="UniProtKB-KW"/>
</dbReference>
<dbReference type="RefSeq" id="XP_006695476.1">
    <property type="nucleotide sequence ID" value="XM_006695413.1"/>
</dbReference>
<dbReference type="InterPro" id="IPR000719">
    <property type="entry name" value="Prot_kinase_dom"/>
</dbReference>
<dbReference type="CDD" id="cd14210">
    <property type="entry name" value="PKc_DYRK"/>
    <property type="match status" value="1"/>
</dbReference>
<dbReference type="InterPro" id="IPR042521">
    <property type="entry name" value="DYRK"/>
</dbReference>
<dbReference type="GO" id="GO:0005856">
    <property type="term" value="C:cytoskeleton"/>
    <property type="evidence" value="ECO:0007669"/>
    <property type="project" value="TreeGrafter"/>
</dbReference>
<dbReference type="EC" id="2.7.12.1" evidence="2"/>
<evidence type="ECO:0000256" key="8">
    <source>
        <dbReference type="ARBA" id="ARBA00049003"/>
    </source>
</evidence>
<evidence type="ECO:0000256" key="5">
    <source>
        <dbReference type="ARBA" id="ARBA00022741"/>
    </source>
</evidence>
<feature type="compositionally biased region" description="Polar residues" evidence="12">
    <location>
        <begin position="14"/>
        <end position="31"/>
    </location>
</feature>
<feature type="region of interest" description="Disordered" evidence="12">
    <location>
        <begin position="352"/>
        <end position="424"/>
    </location>
</feature>
<dbReference type="InterPro" id="IPR050494">
    <property type="entry name" value="Ser_Thr_dual-spec_kinase"/>
</dbReference>
<feature type="compositionally biased region" description="Low complexity" evidence="12">
    <location>
        <begin position="1379"/>
        <end position="1411"/>
    </location>
</feature>
<dbReference type="SUPFAM" id="SSF56112">
    <property type="entry name" value="Protein kinase-like (PK-like)"/>
    <property type="match status" value="1"/>
</dbReference>
<dbReference type="GO" id="GO:0005737">
    <property type="term" value="C:cytoplasm"/>
    <property type="evidence" value="ECO:0007669"/>
    <property type="project" value="TreeGrafter"/>
</dbReference>
<feature type="region of interest" description="Disordered" evidence="12">
    <location>
        <begin position="1307"/>
        <end position="1486"/>
    </location>
</feature>
<feature type="compositionally biased region" description="Low complexity" evidence="12">
    <location>
        <begin position="492"/>
        <end position="513"/>
    </location>
</feature>
<feature type="compositionally biased region" description="Basic and acidic residues" evidence="12">
    <location>
        <begin position="615"/>
        <end position="625"/>
    </location>
</feature>
<evidence type="ECO:0000259" key="13">
    <source>
        <dbReference type="PROSITE" id="PS50011"/>
    </source>
</evidence>
<feature type="compositionally biased region" description="Polar residues" evidence="12">
    <location>
        <begin position="133"/>
        <end position="144"/>
    </location>
</feature>
<feature type="domain" description="Protein kinase" evidence="13">
    <location>
        <begin position="1006"/>
        <end position="1302"/>
    </location>
</feature>
<protein>
    <recommendedName>
        <fullName evidence="2">dual-specificity kinase</fullName>
        <ecNumber evidence="2">2.7.12.1</ecNumber>
    </recommendedName>
</protein>
<dbReference type="PANTHER" id="PTHR24058">
    <property type="entry name" value="DUAL SPECIFICITY PROTEIN KINASE"/>
    <property type="match status" value="1"/>
</dbReference>
<dbReference type="HOGENOM" id="CLU_000288_29_2_1"/>
<dbReference type="PROSITE" id="PS00107">
    <property type="entry name" value="PROTEIN_KINASE_ATP"/>
    <property type="match status" value="1"/>
</dbReference>
<dbReference type="Gene3D" id="1.10.510.10">
    <property type="entry name" value="Transferase(Phosphotransferase) domain 1"/>
    <property type="match status" value="1"/>
</dbReference>
<comment type="catalytic activity">
    <reaction evidence="8">
        <text>L-seryl-[protein] + ATP = O-phospho-L-seryl-[protein] + ADP + H(+)</text>
        <dbReference type="Rhea" id="RHEA:17989"/>
        <dbReference type="Rhea" id="RHEA-COMP:9863"/>
        <dbReference type="Rhea" id="RHEA-COMP:11604"/>
        <dbReference type="ChEBI" id="CHEBI:15378"/>
        <dbReference type="ChEBI" id="CHEBI:29999"/>
        <dbReference type="ChEBI" id="CHEBI:30616"/>
        <dbReference type="ChEBI" id="CHEBI:83421"/>
        <dbReference type="ChEBI" id="CHEBI:456216"/>
        <dbReference type="EC" id="2.7.12.1"/>
    </reaction>
</comment>
<evidence type="ECO:0000256" key="6">
    <source>
        <dbReference type="ARBA" id="ARBA00022777"/>
    </source>
</evidence>
<keyword evidence="4" id="KW-0808">Transferase</keyword>
<dbReference type="InterPro" id="IPR017441">
    <property type="entry name" value="Protein_kinase_ATP_BS"/>
</dbReference>
<feature type="compositionally biased region" description="Low complexity" evidence="12">
    <location>
        <begin position="595"/>
        <end position="605"/>
    </location>
</feature>
<sequence>MNREHLDPAGPIRDSQSPTRTASNASPTRISSLRRPTITDAPMLSASSSNNHSLFSFGGRNNRSDNVNNNGTSDSFDFLPSVSFDDLQTSLESASADFKLTQFPSPTGQGTILGDHALDTMGERLDTTAKRNIASSHSTTSQPALGTRSRAGSLLRRPSTSGRAVGSSTASTSTTTSNPPPISAVTRARRAQSHYPPVSGSHIAKPPRKSTGDVVLGGDIETHRRRGSIASLTDKNGLDLPRTSIDSGSRPLPDAVRAQAGSRTAKARSVQPTARSSQPTLTAETTTLAAPETTHLSTSLPRSPRVVSKTSHPASAKRISVVPGVLPPHATGLGARTISPTDAKRLKRLSMHHSQMTGSNALPNPPPLAASLDRPSSRSPSMLPRKISTPSSSTRTTPDPSRKSYSSGLSANSSSSVNNTVTVRTSTQSLQQRLSLAASRLPTPKVLGLAALGHDLEDEDVPPVPAIPKAFESPRDPLAPAPKLEKRSSNRTFDTSSIHSKSSTSSVSGTQPSETPAHKLQRRPSQRKSIHTSKLDLDTKPIAAPARKTLQPLRLPPLTLNPLNTPTAAKIAALQEQAASSDRDRDNVSPPPTKTIPKTPTTPMTASKSTFFSRRYNDDKFDVQHLRSSSSVHRLRRDTPPPLPEPQSSSESFSAVHEPTPRSGPSPFLSSSVPKGGNVEAAYLKRSKTGGDISVDTTSESPVHQQQHVSHHQHKPSDPRPPKQAAPQPAKSPPPLPSPDEPQTPSSMSSLRRKLSLSWKRNNSKNSSGQIQTEKTSETKTTKHESMPPPPPRIPVSATVGSIPAVPKPPSPTKSSITTSNYLDARRRKSSSSSLHAIMAEQRARGEGLTAAKKDSTLESVAERATALHNSSVVQKILRPKASAPVMKDDDLWVPEYDKEDMLAEEEMRKLGLRRKDTEIAARTLDALRKRATPKERVSPQEAIRIAMLNVYERGEIVDYKDIYFCGTQNANKVVGDVQSNLPNHGYDDERGDYTIVPGDHLAYRYEIIDLLGKGSFGQVVRCIDHKTGVLVAVKIIRNKKRFHQQALVEVNILQKLREWDPHNKHSMVNFTHSFYFRGHLCISTELLDMNLYEFIKANSFRGFSLRLIRRFTKQILSALNLLKKHRVIHCDLKPENILLRHPLHTEIKVIDFGSSCFEDEKVYTYIQSRFYRSPEVILGMTYGLPIDMWSLGCILAELYTGVPIFPGENEQEQLACIMEVFGPPEKHLIEKSTRRKLFFDSMGKPRLTVSSKGRRRRPSSKTLQQVLKCDDEAFLDFIARCLRWDPERRMTPEQAIHHEFITGVKPSIPRTLSPAKRVPSLTSTHGPRPLPEPPTPAKPSTLSHRMREQKDEKEGSKHQHTGSGSSTGPGPLKPAVISSSSSRRVSGMTATTIGTSGTVGTISGTTLVGSNSVKRTPSHTFHTSHHTHNSSSSTGSLASTGGITSVPSNSSLPRASLRNAGGGLSTSASVQTLNGGSSSSGATATRGHDLAAAGASAAMGMTGTAALGRRA</sequence>
<feature type="compositionally biased region" description="Low complexity" evidence="12">
    <location>
        <begin position="1362"/>
        <end position="1371"/>
    </location>
</feature>
<feature type="region of interest" description="Disordered" evidence="12">
    <location>
        <begin position="457"/>
        <end position="834"/>
    </location>
</feature>
<comment type="catalytic activity">
    <reaction evidence="10">
        <text>L-tyrosyl-[protein] + ATP = O-phospho-L-tyrosyl-[protein] + ADP + H(+)</text>
        <dbReference type="Rhea" id="RHEA:10596"/>
        <dbReference type="Rhea" id="RHEA-COMP:10136"/>
        <dbReference type="Rhea" id="RHEA-COMP:20101"/>
        <dbReference type="ChEBI" id="CHEBI:15378"/>
        <dbReference type="ChEBI" id="CHEBI:30616"/>
        <dbReference type="ChEBI" id="CHEBI:46858"/>
        <dbReference type="ChEBI" id="CHEBI:61978"/>
        <dbReference type="ChEBI" id="CHEBI:456216"/>
        <dbReference type="EC" id="2.7.12.1"/>
    </reaction>
</comment>
<feature type="compositionally biased region" description="Low complexity" evidence="12">
    <location>
        <begin position="369"/>
        <end position="424"/>
    </location>
</feature>